<reference evidence="2" key="1">
    <citation type="submission" date="2022-07" db="EMBL/GenBank/DDBJ databases">
        <title>Genome Sequence of Physisporinus lineatus.</title>
        <authorList>
            <person name="Buettner E."/>
        </authorList>
    </citation>
    <scope>NUCLEOTIDE SEQUENCE</scope>
    <source>
        <strain evidence="2">VT162</strain>
    </source>
</reference>
<evidence type="ECO:0000313" key="2">
    <source>
        <dbReference type="EMBL" id="KAJ3479576.1"/>
    </source>
</evidence>
<keyword evidence="3" id="KW-1185">Reference proteome</keyword>
<protein>
    <submittedName>
        <fullName evidence="2">Uncharacterized protein</fullName>
    </submittedName>
</protein>
<feature type="chain" id="PRO_5042285158" evidence="1">
    <location>
        <begin position="20"/>
        <end position="339"/>
    </location>
</feature>
<sequence>MRSSIVALALVASAVPALSAPFPENVDSFDIVAREPLEQRDLANLEARWGSQKFRPFPKMPVTFHHDLRYQKREEFTNLLVERAMQDVDPNGTINLASVYNIGKDVYKGANAMFGGKNGNHERQQREFVDLLVRRAAEHADESGAFGIGALFKIGQGLFKGAKALFGGHKKRPREFNELEQRDEFVSMLMRRAAHDANESGALGFSDIFSIGKGIFNGAKLLFGGRKNKSQQQRHRREFMELLERHAAKEADPSGALSLKSVYKIGKAAYGGAKAIFGGHHDDYQQQEPREFYEFEAREDDLEARDDMIFELFARQDESLVPQFLRRGEEYARSLEELD</sequence>
<feature type="signal peptide" evidence="1">
    <location>
        <begin position="1"/>
        <end position="19"/>
    </location>
</feature>
<accession>A0AAD5YBI0</accession>
<dbReference type="EMBL" id="JANAWD010000430">
    <property type="protein sequence ID" value="KAJ3479576.1"/>
    <property type="molecule type" value="Genomic_DNA"/>
</dbReference>
<name>A0AAD5YBI0_9APHY</name>
<dbReference type="AlphaFoldDB" id="A0AAD5YBI0"/>
<gene>
    <name evidence="2" type="ORF">NLI96_g8964</name>
</gene>
<evidence type="ECO:0000313" key="3">
    <source>
        <dbReference type="Proteomes" id="UP001212997"/>
    </source>
</evidence>
<keyword evidence="1" id="KW-0732">Signal</keyword>
<dbReference type="Proteomes" id="UP001212997">
    <property type="component" value="Unassembled WGS sequence"/>
</dbReference>
<proteinExistence type="predicted"/>
<evidence type="ECO:0000256" key="1">
    <source>
        <dbReference type="SAM" id="SignalP"/>
    </source>
</evidence>
<comment type="caution">
    <text evidence="2">The sequence shown here is derived from an EMBL/GenBank/DDBJ whole genome shotgun (WGS) entry which is preliminary data.</text>
</comment>
<organism evidence="2 3">
    <name type="scientific">Meripilus lineatus</name>
    <dbReference type="NCBI Taxonomy" id="2056292"/>
    <lineage>
        <taxon>Eukaryota</taxon>
        <taxon>Fungi</taxon>
        <taxon>Dikarya</taxon>
        <taxon>Basidiomycota</taxon>
        <taxon>Agaricomycotina</taxon>
        <taxon>Agaricomycetes</taxon>
        <taxon>Polyporales</taxon>
        <taxon>Meripilaceae</taxon>
        <taxon>Meripilus</taxon>
    </lineage>
</organism>